<gene>
    <name evidence="1" type="ORF">LUCI_0338</name>
</gene>
<dbReference type="Gene3D" id="3.90.1150.10">
    <property type="entry name" value="Aspartate Aminotransferase, domain 1"/>
    <property type="match status" value="1"/>
</dbReference>
<dbReference type="EMBL" id="UPPP01000053">
    <property type="protein sequence ID" value="VBB05131.1"/>
    <property type="molecule type" value="Genomic_DNA"/>
</dbReference>
<dbReference type="Proteomes" id="UP000277811">
    <property type="component" value="Unassembled WGS sequence"/>
</dbReference>
<dbReference type="InterPro" id="IPR015421">
    <property type="entry name" value="PyrdxlP-dep_Trfase_major"/>
</dbReference>
<dbReference type="Gene3D" id="3.40.640.10">
    <property type="entry name" value="Type I PLP-dependent aspartate aminotransferase-like (Major domain)"/>
    <property type="match status" value="1"/>
</dbReference>
<protein>
    <submittedName>
        <fullName evidence="1">Uncharacterized protein</fullName>
    </submittedName>
</protein>
<evidence type="ECO:0000313" key="2">
    <source>
        <dbReference type="Proteomes" id="UP000277811"/>
    </source>
</evidence>
<dbReference type="InterPro" id="IPR015422">
    <property type="entry name" value="PyrdxlP-dep_Trfase_small"/>
</dbReference>
<dbReference type="AlphaFoldDB" id="A0A498R1B4"/>
<keyword evidence="2" id="KW-1185">Reference proteome</keyword>
<proteinExistence type="predicted"/>
<evidence type="ECO:0000313" key="1">
    <source>
        <dbReference type="EMBL" id="VBB05131.1"/>
    </source>
</evidence>
<name>A0A498R1B4_9FIRM</name>
<reference evidence="1 2" key="1">
    <citation type="submission" date="2018-06" db="EMBL/GenBank/DDBJ databases">
        <authorList>
            <person name="Strepis N."/>
        </authorList>
    </citation>
    <scope>NUCLEOTIDE SEQUENCE [LARGE SCALE GENOMIC DNA]</scope>
    <source>
        <strain evidence="1">LUCI</strain>
    </source>
</reference>
<dbReference type="RefSeq" id="WP_207856831.1">
    <property type="nucleotide sequence ID" value="NZ_UPPP01000053.1"/>
</dbReference>
<organism evidence="1 2">
    <name type="scientific">Lucifera butyrica</name>
    <dbReference type="NCBI Taxonomy" id="1351585"/>
    <lineage>
        <taxon>Bacteria</taxon>
        <taxon>Bacillati</taxon>
        <taxon>Bacillota</taxon>
        <taxon>Negativicutes</taxon>
        <taxon>Veillonellales</taxon>
        <taxon>Veillonellaceae</taxon>
        <taxon>Lucifera</taxon>
    </lineage>
</organism>
<sequence>MATTTLLKDLRENMLVDGFPLIMDLDRSNGNNIYDTVSNTEYIDFFTGFASIPIAYNHPKMNNPEFIQEIGKYALVKITNSDIYTKQFIVAVLAFKDFAVPEYLKYIFLLTEELWQSKMH</sequence>
<dbReference type="GO" id="GO:0003824">
    <property type="term" value="F:catalytic activity"/>
    <property type="evidence" value="ECO:0007669"/>
    <property type="project" value="UniProtKB-ARBA"/>
</dbReference>
<accession>A0A498R1B4</accession>